<dbReference type="RefSeq" id="YP_009279859.1">
    <property type="nucleotide sequence ID" value="NC_031020.1"/>
</dbReference>
<evidence type="ECO:0000313" key="2">
    <source>
        <dbReference type="Proteomes" id="UP000203816"/>
    </source>
</evidence>
<accession>A0A192YAW2</accession>
<proteinExistence type="predicted"/>
<name>A0A192YAW2_9CAUD</name>
<dbReference type="EMBL" id="KX078569">
    <property type="protein sequence ID" value="ANM46618.1"/>
    <property type="molecule type" value="Genomic_DNA"/>
</dbReference>
<dbReference type="Proteomes" id="UP000203816">
    <property type="component" value="Segment"/>
</dbReference>
<reference evidence="1 2" key="1">
    <citation type="submission" date="2016-04" db="EMBL/GenBank/DDBJ databases">
        <title>Comparative genomics of Morganella phages MP1 and MP2 define new clades among the T4 and T7-like Viruses.</title>
        <authorList>
            <person name="Pinto G."/>
            <person name="Oliveira A."/>
            <person name="Malgorzata L."/>
            <person name="Kropinski A."/>
            <person name="Azeredo J."/>
        </authorList>
    </citation>
    <scope>NUCLEOTIDE SEQUENCE [LARGE SCALE GENOMIC DNA]</scope>
</reference>
<gene>
    <name evidence="1" type="ORF">MP1_gp0002</name>
</gene>
<sequence>MDIKRIVGFEYKGRVRHIDVLPVYEYYDGAGSAVLKYVEVTMWNRYPQSVTATGYSLENALYNLTVEADKLPHFYDYEK</sequence>
<dbReference type="GeneID" id="29059220"/>
<protein>
    <submittedName>
        <fullName evidence="1">Uncharacterized protein</fullName>
    </submittedName>
</protein>
<evidence type="ECO:0000313" key="1">
    <source>
        <dbReference type="EMBL" id="ANM46618.1"/>
    </source>
</evidence>
<keyword evidence="2" id="KW-1185">Reference proteome</keyword>
<organism evidence="1 2">
    <name type="scientific">Morganella phage vB_MmoM_MP1</name>
    <dbReference type="NCBI Taxonomy" id="1852628"/>
    <lineage>
        <taxon>Viruses</taxon>
        <taxon>Duplodnaviria</taxon>
        <taxon>Heunggongvirae</taxon>
        <taxon>Uroviricota</taxon>
        <taxon>Caudoviricetes</taxon>
        <taxon>Pantevenvirales</taxon>
        <taxon>Straboviridae</taxon>
        <taxon>Gualtarvirus</taxon>
        <taxon>Gualtarvirus mp1</taxon>
    </lineage>
</organism>
<dbReference type="KEGG" id="vg:29059220"/>